<evidence type="ECO:0000256" key="3">
    <source>
        <dbReference type="RuleBase" id="RU003345"/>
    </source>
</evidence>
<dbReference type="InterPro" id="IPR016163">
    <property type="entry name" value="Ald_DH_C"/>
</dbReference>
<keyword evidence="1 3" id="KW-0560">Oxidoreductase</keyword>
<evidence type="ECO:0000256" key="2">
    <source>
        <dbReference type="PROSITE-ProRule" id="PRU10007"/>
    </source>
</evidence>
<dbReference type="Gene3D" id="3.40.309.10">
    <property type="entry name" value="Aldehyde Dehydrogenase, Chain A, domain 2"/>
    <property type="match status" value="1"/>
</dbReference>
<dbReference type="InterPro" id="IPR016161">
    <property type="entry name" value="Ald_DH/histidinol_DH"/>
</dbReference>
<proteinExistence type="inferred from homology"/>
<evidence type="ECO:0000313" key="5">
    <source>
        <dbReference type="EMBL" id="MFC6066981.1"/>
    </source>
</evidence>
<comment type="similarity">
    <text evidence="3">Belongs to the aldehyde dehydrogenase family.</text>
</comment>
<dbReference type="InterPro" id="IPR015590">
    <property type="entry name" value="Aldehyde_DH_dom"/>
</dbReference>
<dbReference type="SUPFAM" id="SSF53720">
    <property type="entry name" value="ALDH-like"/>
    <property type="match status" value="1"/>
</dbReference>
<keyword evidence="6" id="KW-1185">Reference proteome</keyword>
<sequence>MTTFQQHAAPSEQARAFLARAAHQHFIDGESVPAASGQTLTTIDPSTGEELARLAAGDRADVDRAVRAARRAFNGQWSTWTPYGRQALLTRIGQILDERFEELIQIEAMDMGAPVSRLRGSKPALLKMVSFFAAQAASISGETLMNGIPGDVTTMTLKAPVGVVGGIIPWNGPLNGQFWIIGAVLASGCTAVLKPSEEASLSVLRVAEILCEAGVPAGVVNVVTGRGQDAGHALAAHPDVDRIAFTGSTQTGRSIIEASTANIKKLQLELGGKSADIVCADADLGKAVPGAAMGVFANSGQICFAGTRVLVQRSIVDEFTERLLAFTDTLRIGPSLDDTANLGPVVSQAQLDKVLSYIDVGRADGAELLRGGGRLDGELAGGYFVQPTVFGGVTNDMRIAREEIFGPVLSILPFDDLDEAIAIANDSEYGLGGAVWSQSLSTALRVVHGVHTGTMWVNCYGHIDPLVGFGGTKMSGYGSKGSAAHMDTYLYTKSVYMEL</sequence>
<dbReference type="PROSITE" id="PS00687">
    <property type="entry name" value="ALDEHYDE_DEHYDR_GLU"/>
    <property type="match status" value="1"/>
</dbReference>
<name>A0ABW1MTL3_9ACTN</name>
<dbReference type="Pfam" id="PF00171">
    <property type="entry name" value="Aldedh"/>
    <property type="match status" value="1"/>
</dbReference>
<protein>
    <submittedName>
        <fullName evidence="5">Aldehyde dehydrogenase family protein</fullName>
    </submittedName>
</protein>
<evidence type="ECO:0000259" key="4">
    <source>
        <dbReference type="Pfam" id="PF00171"/>
    </source>
</evidence>
<dbReference type="PANTHER" id="PTHR11699">
    <property type="entry name" value="ALDEHYDE DEHYDROGENASE-RELATED"/>
    <property type="match status" value="1"/>
</dbReference>
<dbReference type="InterPro" id="IPR016162">
    <property type="entry name" value="Ald_DH_N"/>
</dbReference>
<gene>
    <name evidence="5" type="ORF">ACFP4F_31175</name>
</gene>
<dbReference type="RefSeq" id="WP_078648772.1">
    <property type="nucleotide sequence ID" value="NZ_JBHSPX010000009.1"/>
</dbReference>
<feature type="active site" evidence="2">
    <location>
        <position position="269"/>
    </location>
</feature>
<feature type="domain" description="Aldehyde dehydrogenase" evidence="4">
    <location>
        <begin position="35"/>
        <end position="495"/>
    </location>
</feature>
<dbReference type="Proteomes" id="UP001596139">
    <property type="component" value="Unassembled WGS sequence"/>
</dbReference>
<reference evidence="6" key="1">
    <citation type="journal article" date="2019" name="Int. J. Syst. Evol. Microbiol.">
        <title>The Global Catalogue of Microorganisms (GCM) 10K type strain sequencing project: providing services to taxonomists for standard genome sequencing and annotation.</title>
        <authorList>
            <consortium name="The Broad Institute Genomics Platform"/>
            <consortium name="The Broad Institute Genome Sequencing Center for Infectious Disease"/>
            <person name="Wu L."/>
            <person name="Ma J."/>
        </authorList>
    </citation>
    <scope>NUCLEOTIDE SEQUENCE [LARGE SCALE GENOMIC DNA]</scope>
    <source>
        <strain evidence="6">CGMCC 1.15180</strain>
    </source>
</reference>
<dbReference type="Gene3D" id="3.40.605.10">
    <property type="entry name" value="Aldehyde Dehydrogenase, Chain A, domain 1"/>
    <property type="match status" value="1"/>
</dbReference>
<dbReference type="InterPro" id="IPR029510">
    <property type="entry name" value="Ald_DH_CS_GLU"/>
</dbReference>
<organism evidence="5 6">
    <name type="scientific">Streptomyces ochraceiscleroticus</name>
    <dbReference type="NCBI Taxonomy" id="47761"/>
    <lineage>
        <taxon>Bacteria</taxon>
        <taxon>Bacillati</taxon>
        <taxon>Actinomycetota</taxon>
        <taxon>Actinomycetes</taxon>
        <taxon>Kitasatosporales</taxon>
        <taxon>Streptomycetaceae</taxon>
        <taxon>Streptomyces</taxon>
    </lineage>
</organism>
<evidence type="ECO:0000256" key="1">
    <source>
        <dbReference type="ARBA" id="ARBA00023002"/>
    </source>
</evidence>
<accession>A0ABW1MTL3</accession>
<comment type="caution">
    <text evidence="5">The sequence shown here is derived from an EMBL/GenBank/DDBJ whole genome shotgun (WGS) entry which is preliminary data.</text>
</comment>
<evidence type="ECO:0000313" key="6">
    <source>
        <dbReference type="Proteomes" id="UP001596139"/>
    </source>
</evidence>
<dbReference type="EMBL" id="JBHSPX010000009">
    <property type="protein sequence ID" value="MFC6066981.1"/>
    <property type="molecule type" value="Genomic_DNA"/>
</dbReference>